<dbReference type="EMBL" id="MZGX01000002">
    <property type="protein sequence ID" value="OPX45849.1"/>
    <property type="molecule type" value="Genomic_DNA"/>
</dbReference>
<comment type="caution">
    <text evidence="5">The sequence shown here is derived from an EMBL/GenBank/DDBJ whole genome shotgun (WGS) entry which is preliminary data.</text>
</comment>
<dbReference type="RefSeq" id="WP_080062818.1">
    <property type="nucleotide sequence ID" value="NZ_MZGX01000002.1"/>
</dbReference>
<comment type="similarity">
    <text evidence="1">Belongs to the hemerythrin family.</text>
</comment>
<dbReference type="AlphaFoldDB" id="A0A1V4SPN9"/>
<keyword evidence="2" id="KW-0479">Metal-binding</keyword>
<proteinExistence type="inferred from homology"/>
<dbReference type="InterPro" id="IPR035938">
    <property type="entry name" value="Hemerythrin-like_sf"/>
</dbReference>
<dbReference type="InterPro" id="IPR012827">
    <property type="entry name" value="Hemerythrin_metal-bd"/>
</dbReference>
<dbReference type="InterPro" id="IPR050669">
    <property type="entry name" value="Hemerythrin"/>
</dbReference>
<accession>A0A1V4SPN9</accession>
<name>A0A1V4SPN9_RUMHU</name>
<dbReference type="OrthoDB" id="9797092at2"/>
<reference evidence="5 6" key="1">
    <citation type="submission" date="2017-03" db="EMBL/GenBank/DDBJ databases">
        <title>Genome sequence of Clostridium hungatei DSM 14427.</title>
        <authorList>
            <person name="Poehlein A."/>
            <person name="Daniel R."/>
        </authorList>
    </citation>
    <scope>NUCLEOTIDE SEQUENCE [LARGE SCALE GENOMIC DNA]</scope>
    <source>
        <strain evidence="5 6">DSM 14427</strain>
    </source>
</reference>
<keyword evidence="3" id="KW-0408">Iron</keyword>
<dbReference type="PANTHER" id="PTHR37164:SF1">
    <property type="entry name" value="BACTERIOHEMERYTHRIN"/>
    <property type="match status" value="1"/>
</dbReference>
<organism evidence="5 6">
    <name type="scientific">Ruminiclostridium hungatei</name>
    <name type="common">Clostridium hungatei</name>
    <dbReference type="NCBI Taxonomy" id="48256"/>
    <lineage>
        <taxon>Bacteria</taxon>
        <taxon>Bacillati</taxon>
        <taxon>Bacillota</taxon>
        <taxon>Clostridia</taxon>
        <taxon>Eubacteriales</taxon>
        <taxon>Oscillospiraceae</taxon>
        <taxon>Ruminiclostridium</taxon>
    </lineage>
</organism>
<gene>
    <name evidence="5" type="ORF">CLHUN_03220</name>
</gene>
<dbReference type="GO" id="GO:0046872">
    <property type="term" value="F:metal ion binding"/>
    <property type="evidence" value="ECO:0007669"/>
    <property type="project" value="UniProtKB-KW"/>
</dbReference>
<dbReference type="CDD" id="cd12107">
    <property type="entry name" value="Hemerythrin"/>
    <property type="match status" value="1"/>
</dbReference>
<evidence type="ECO:0000256" key="3">
    <source>
        <dbReference type="ARBA" id="ARBA00023004"/>
    </source>
</evidence>
<dbReference type="InterPro" id="IPR012312">
    <property type="entry name" value="Hemerythrin-like"/>
</dbReference>
<dbReference type="PANTHER" id="PTHR37164">
    <property type="entry name" value="BACTERIOHEMERYTHRIN"/>
    <property type="match status" value="1"/>
</dbReference>
<dbReference type="SUPFAM" id="SSF47188">
    <property type="entry name" value="Hemerythrin-like"/>
    <property type="match status" value="1"/>
</dbReference>
<evidence type="ECO:0000313" key="5">
    <source>
        <dbReference type="EMBL" id="OPX45849.1"/>
    </source>
</evidence>
<dbReference type="Gene3D" id="1.20.120.50">
    <property type="entry name" value="Hemerythrin-like"/>
    <property type="match status" value="1"/>
</dbReference>
<evidence type="ECO:0000259" key="4">
    <source>
        <dbReference type="Pfam" id="PF01814"/>
    </source>
</evidence>
<dbReference type="Proteomes" id="UP000191554">
    <property type="component" value="Unassembled WGS sequence"/>
</dbReference>
<dbReference type="Pfam" id="PF01814">
    <property type="entry name" value="Hemerythrin"/>
    <property type="match status" value="1"/>
</dbReference>
<evidence type="ECO:0000313" key="6">
    <source>
        <dbReference type="Proteomes" id="UP000191554"/>
    </source>
</evidence>
<dbReference type="NCBIfam" id="TIGR02481">
    <property type="entry name" value="hemeryth_dom"/>
    <property type="match status" value="1"/>
</dbReference>
<evidence type="ECO:0000256" key="2">
    <source>
        <dbReference type="ARBA" id="ARBA00022723"/>
    </source>
</evidence>
<keyword evidence="6" id="KW-1185">Reference proteome</keyword>
<dbReference type="NCBIfam" id="NF033749">
    <property type="entry name" value="bact_hemeryth"/>
    <property type="match status" value="1"/>
</dbReference>
<sequence length="136" mass="15927">MAAIQWRDSYAIGIKEIDDQHKQLFDAVDKLFSACGQGKGKEEVGNTLKFLEDYTKVHFADEQQLHIKYNYPERMNHKNIHENFLKNFEKLKQEFEEKGAGVLFVSTVNKLFLDWLIKHIGSMDKAFAVFVKEQEK</sequence>
<feature type="domain" description="Hemerythrin-like" evidence="4">
    <location>
        <begin position="13"/>
        <end position="126"/>
    </location>
</feature>
<protein>
    <submittedName>
        <fullName evidence="5">Bacteriohemerythrin</fullName>
    </submittedName>
</protein>
<dbReference type="STRING" id="48256.CLHUN_03220"/>
<evidence type="ECO:0000256" key="1">
    <source>
        <dbReference type="ARBA" id="ARBA00010587"/>
    </source>
</evidence>